<evidence type="ECO:0000259" key="7">
    <source>
        <dbReference type="Pfam" id="PF13186"/>
    </source>
</evidence>
<name>A0A5Q6PFD3_VIBCL</name>
<dbReference type="PANTHER" id="PTHR43273">
    <property type="entry name" value="ANAEROBIC SULFATASE-MATURATING ENZYME HOMOLOG ASLB-RELATED"/>
    <property type="match status" value="1"/>
</dbReference>
<evidence type="ECO:0000256" key="2">
    <source>
        <dbReference type="ARBA" id="ARBA00022691"/>
    </source>
</evidence>
<reference evidence="8 9" key="1">
    <citation type="submission" date="2019-09" db="EMBL/GenBank/DDBJ databases">
        <authorList>
            <person name="Kritzky A."/>
            <person name="Schelkanova E.Y."/>
            <person name="Alkhova Z.V."/>
            <person name="Smirnova N.I."/>
        </authorList>
    </citation>
    <scope>NUCLEOTIDE SEQUENCE [LARGE SCALE GENOMIC DNA]</scope>
    <source>
        <strain evidence="8 9">M1526</strain>
    </source>
</reference>
<sequence>MTKEMNNYQYHIYPSMRCSLSCQHCFIDKSLINSKETMTEDQFKIVADKFSCHFKDSKAQFAEITIIGGEPTLIPSDFYHEVIPYLRQRFKETGKGFMVSIVTNLLHLPNLERMRGLFDLVVTSYEPARFTSANMVASIDRKKETWEKNLNIYLESGKPLSISLATTQDVIDAGTDLLDKFLDKGIRFIQLNTIVPEGRIIENEFGNEFYESHVSVRTDDLSIPLRNRKKIVIEKAKIIPDFKSEAEYLIAVTEWLYKKRMDGIDVNVYPVNSFISGVVYNHEIDDISCCINKGMNVRFDGAITGCASEIGSKNMLSYGNIYKDNVQDIANSEAKEMHSSMGSRLDKECRKCEFLSNCYGSCMLRARFWNAKGDKANCHGLKPFMEYIRNHQERLSVLLNDEH</sequence>
<dbReference type="SFLD" id="SFLDG01067">
    <property type="entry name" value="SPASM/twitch_domain_containing"/>
    <property type="match status" value="1"/>
</dbReference>
<evidence type="ECO:0000313" key="8">
    <source>
        <dbReference type="EMBL" id="KAA1253339.1"/>
    </source>
</evidence>
<dbReference type="GO" id="GO:0046872">
    <property type="term" value="F:metal ion binding"/>
    <property type="evidence" value="ECO:0007669"/>
    <property type="project" value="UniProtKB-KW"/>
</dbReference>
<keyword evidence="5" id="KW-0411">Iron-sulfur</keyword>
<dbReference type="AlphaFoldDB" id="A0A5Q6PFD3"/>
<comment type="cofactor">
    <cofactor evidence="1">
        <name>[4Fe-4S] cluster</name>
        <dbReference type="ChEBI" id="CHEBI:49883"/>
    </cofactor>
</comment>
<dbReference type="SFLD" id="SFLDS00029">
    <property type="entry name" value="Radical_SAM"/>
    <property type="match status" value="1"/>
</dbReference>
<dbReference type="InterPro" id="IPR023867">
    <property type="entry name" value="Sulphatase_maturase_rSAM"/>
</dbReference>
<keyword evidence="2" id="KW-0949">S-adenosyl-L-methionine</keyword>
<dbReference type="EMBL" id="VUAA01000023">
    <property type="protein sequence ID" value="KAA1253339.1"/>
    <property type="molecule type" value="Genomic_DNA"/>
</dbReference>
<dbReference type="InterPro" id="IPR013785">
    <property type="entry name" value="Aldolase_TIM"/>
</dbReference>
<comment type="similarity">
    <text evidence="6">Belongs to the radical SAM superfamily. Anaerobic sulfatase-maturating enzyme family.</text>
</comment>
<evidence type="ECO:0000256" key="5">
    <source>
        <dbReference type="ARBA" id="ARBA00023014"/>
    </source>
</evidence>
<dbReference type="Pfam" id="PF13186">
    <property type="entry name" value="SPASM"/>
    <property type="match status" value="1"/>
</dbReference>
<organism evidence="8 9">
    <name type="scientific">Vibrio cholerae</name>
    <dbReference type="NCBI Taxonomy" id="666"/>
    <lineage>
        <taxon>Bacteria</taxon>
        <taxon>Pseudomonadati</taxon>
        <taxon>Pseudomonadota</taxon>
        <taxon>Gammaproteobacteria</taxon>
        <taxon>Vibrionales</taxon>
        <taxon>Vibrionaceae</taxon>
        <taxon>Vibrio</taxon>
    </lineage>
</organism>
<dbReference type="GO" id="GO:0016491">
    <property type="term" value="F:oxidoreductase activity"/>
    <property type="evidence" value="ECO:0007669"/>
    <property type="project" value="InterPro"/>
</dbReference>
<evidence type="ECO:0000256" key="4">
    <source>
        <dbReference type="ARBA" id="ARBA00023004"/>
    </source>
</evidence>
<proteinExistence type="inferred from homology"/>
<keyword evidence="4" id="KW-0408">Iron</keyword>
<evidence type="ECO:0000256" key="1">
    <source>
        <dbReference type="ARBA" id="ARBA00001966"/>
    </source>
</evidence>
<evidence type="ECO:0000256" key="3">
    <source>
        <dbReference type="ARBA" id="ARBA00022723"/>
    </source>
</evidence>
<dbReference type="Gene3D" id="3.20.20.70">
    <property type="entry name" value="Aldolase class I"/>
    <property type="match status" value="1"/>
</dbReference>
<dbReference type="CDD" id="cd01335">
    <property type="entry name" value="Radical_SAM"/>
    <property type="match status" value="1"/>
</dbReference>
<protein>
    <submittedName>
        <fullName evidence="8">SPASM domain-containing protein</fullName>
    </submittedName>
</protein>
<accession>A0A5Q6PFD3</accession>
<dbReference type="InterPro" id="IPR007197">
    <property type="entry name" value="rSAM"/>
</dbReference>
<dbReference type="GO" id="GO:0051536">
    <property type="term" value="F:iron-sulfur cluster binding"/>
    <property type="evidence" value="ECO:0007669"/>
    <property type="project" value="UniProtKB-KW"/>
</dbReference>
<dbReference type="PANTHER" id="PTHR43273:SF3">
    <property type="entry name" value="ANAEROBIC SULFATASE-MATURATING ENZYME HOMOLOG ASLB-RELATED"/>
    <property type="match status" value="1"/>
</dbReference>
<evidence type="ECO:0000256" key="6">
    <source>
        <dbReference type="ARBA" id="ARBA00023601"/>
    </source>
</evidence>
<dbReference type="InterPro" id="IPR058240">
    <property type="entry name" value="rSAM_sf"/>
</dbReference>
<dbReference type="Proteomes" id="UP000323225">
    <property type="component" value="Unassembled WGS sequence"/>
</dbReference>
<keyword evidence="3" id="KW-0479">Metal-binding</keyword>
<gene>
    <name evidence="8" type="ORF">F0M16_18365</name>
</gene>
<comment type="caution">
    <text evidence="8">The sequence shown here is derived from an EMBL/GenBank/DDBJ whole genome shotgun (WGS) entry which is preliminary data.</text>
</comment>
<dbReference type="NCBIfam" id="TIGR04085">
    <property type="entry name" value="rSAM_more_4Fe4S"/>
    <property type="match status" value="1"/>
</dbReference>
<dbReference type="InterPro" id="IPR023885">
    <property type="entry name" value="4Fe4S-binding_SPASM_dom"/>
</dbReference>
<evidence type="ECO:0000313" key="9">
    <source>
        <dbReference type="Proteomes" id="UP000323225"/>
    </source>
</evidence>
<feature type="domain" description="4Fe4S-binding SPASM" evidence="7">
    <location>
        <begin position="291"/>
        <end position="353"/>
    </location>
</feature>
<dbReference type="SUPFAM" id="SSF102114">
    <property type="entry name" value="Radical SAM enzymes"/>
    <property type="match status" value="1"/>
</dbReference>